<keyword evidence="1" id="KW-0732">Signal</keyword>
<accession>A0AAJ7L4V7</accession>
<dbReference type="SUPFAM" id="SSF55797">
    <property type="entry name" value="PR-1-like"/>
    <property type="match status" value="1"/>
</dbReference>
<feature type="domain" description="SCP" evidence="2">
    <location>
        <begin position="45"/>
        <end position="194"/>
    </location>
</feature>
<dbReference type="Gene3D" id="3.40.33.10">
    <property type="entry name" value="CAP"/>
    <property type="match status" value="1"/>
</dbReference>
<dbReference type="SMART" id="SM00198">
    <property type="entry name" value="SCP"/>
    <property type="match status" value="1"/>
</dbReference>
<dbReference type="GeneID" id="108864485"/>
<evidence type="ECO:0000313" key="4">
    <source>
        <dbReference type="RefSeq" id="XP_018495752.1"/>
    </source>
</evidence>
<dbReference type="InterPro" id="IPR001283">
    <property type="entry name" value="CRISP-related"/>
</dbReference>
<dbReference type="PRINTS" id="PR00837">
    <property type="entry name" value="V5TPXLIKE"/>
</dbReference>
<keyword evidence="3" id="KW-1185">Reference proteome</keyword>
<dbReference type="PROSITE" id="PS01009">
    <property type="entry name" value="CRISP_1"/>
    <property type="match status" value="1"/>
</dbReference>
<dbReference type="KEGG" id="goe:108864485"/>
<dbReference type="GO" id="GO:0005576">
    <property type="term" value="C:extracellular region"/>
    <property type="evidence" value="ECO:0007669"/>
    <property type="project" value="InterPro"/>
</dbReference>
<dbReference type="Proteomes" id="UP000694867">
    <property type="component" value="Unplaced"/>
</dbReference>
<dbReference type="PANTHER" id="PTHR10334">
    <property type="entry name" value="CYSTEINE-RICH SECRETORY PROTEIN-RELATED"/>
    <property type="match status" value="1"/>
</dbReference>
<dbReference type="AlphaFoldDB" id="A0AAJ7L4V7"/>
<sequence>MQLSIILGLALVQVPVYPFSPRLPRPDIHGSMLSKKDLIPRYSRRTRATIAAQHNFHRANVDPSAADMQEMTWYRWAARTAQKWAEKCRLLVHTGLEELTDPVMGQCGQNIFVASTEVPWSFAVRVWDLEKYNFSYGGIRNNTAGLNGHYTQLVWATSRKVGCGYARCEMKDKNRTRTFHNYVCNYCPIGNHPNIRDWPYRAGQPCSYCLGSCRNNLCHGIG</sequence>
<feature type="chain" id="PRO_5042479139" evidence="1">
    <location>
        <begin position="19"/>
        <end position="222"/>
    </location>
</feature>
<dbReference type="InterPro" id="IPR035940">
    <property type="entry name" value="CAP_sf"/>
</dbReference>
<evidence type="ECO:0000259" key="2">
    <source>
        <dbReference type="SMART" id="SM00198"/>
    </source>
</evidence>
<proteinExistence type="predicted"/>
<dbReference type="InterPro" id="IPR014044">
    <property type="entry name" value="CAP_dom"/>
</dbReference>
<protein>
    <submittedName>
        <fullName evidence="4">Cysteine-rich secretory protein 3-like</fullName>
    </submittedName>
</protein>
<reference evidence="4" key="1">
    <citation type="submission" date="2025-08" db="UniProtKB">
        <authorList>
            <consortium name="RefSeq"/>
        </authorList>
    </citation>
    <scope>IDENTIFICATION</scope>
</reference>
<dbReference type="RefSeq" id="XP_018495752.1">
    <property type="nucleotide sequence ID" value="XM_018640236.1"/>
</dbReference>
<gene>
    <name evidence="4" type="primary">LOC108864485</name>
</gene>
<evidence type="ECO:0000313" key="3">
    <source>
        <dbReference type="Proteomes" id="UP000694867"/>
    </source>
</evidence>
<dbReference type="PRINTS" id="PR00838">
    <property type="entry name" value="V5ALLERGEN"/>
</dbReference>
<feature type="signal peptide" evidence="1">
    <location>
        <begin position="1"/>
        <end position="18"/>
    </location>
</feature>
<dbReference type="Pfam" id="PF00188">
    <property type="entry name" value="CAP"/>
    <property type="match status" value="1"/>
</dbReference>
<evidence type="ECO:0000256" key="1">
    <source>
        <dbReference type="SAM" id="SignalP"/>
    </source>
</evidence>
<dbReference type="InterPro" id="IPR002413">
    <property type="entry name" value="V5_allergen-like"/>
</dbReference>
<dbReference type="InterPro" id="IPR018244">
    <property type="entry name" value="Allrgn_V5/Tpx1_CS"/>
</dbReference>
<name>A0AAJ7L4V7_9ACAR</name>
<organism evidence="3 4">
    <name type="scientific">Galendromus occidentalis</name>
    <name type="common">western predatory mite</name>
    <dbReference type="NCBI Taxonomy" id="34638"/>
    <lineage>
        <taxon>Eukaryota</taxon>
        <taxon>Metazoa</taxon>
        <taxon>Ecdysozoa</taxon>
        <taxon>Arthropoda</taxon>
        <taxon>Chelicerata</taxon>
        <taxon>Arachnida</taxon>
        <taxon>Acari</taxon>
        <taxon>Parasitiformes</taxon>
        <taxon>Mesostigmata</taxon>
        <taxon>Gamasina</taxon>
        <taxon>Phytoseioidea</taxon>
        <taxon>Phytoseiidae</taxon>
        <taxon>Typhlodrominae</taxon>
        <taxon>Galendromus</taxon>
    </lineage>
</organism>